<protein>
    <recommendedName>
        <fullName evidence="4">Threonine synthase</fullName>
        <ecNumber evidence="4">4.2.3.1</ecNumber>
    </recommendedName>
</protein>
<gene>
    <name evidence="8" type="ORF">AKG39_02520</name>
</gene>
<reference evidence="9" key="1">
    <citation type="submission" date="2015-07" db="EMBL/GenBank/DDBJ databases">
        <title>Draft genome sequence of Acetobacterium bakii DSM 8293, a potential psychrophilic chemical producer through syngas fermentation.</title>
        <authorList>
            <person name="Song Y."/>
            <person name="Hwang S."/>
            <person name="Cho B.-K."/>
        </authorList>
    </citation>
    <scope>NUCLEOTIDE SEQUENCE [LARGE SCALE GENOMIC DNA]</scope>
    <source>
        <strain evidence="9">DSM 8239</strain>
    </source>
</reference>
<comment type="caution">
    <text evidence="8">The sequence shown here is derived from an EMBL/GenBank/DDBJ whole genome shotgun (WGS) entry which is preliminary data.</text>
</comment>
<name>A0A0L6U3U9_9FIRM</name>
<dbReference type="PANTHER" id="PTHR43515:SF1">
    <property type="entry name" value="THREONINE SYNTHASE-LIKE 1"/>
    <property type="match status" value="1"/>
</dbReference>
<dbReference type="NCBIfam" id="TIGR00260">
    <property type="entry name" value="thrC"/>
    <property type="match status" value="1"/>
</dbReference>
<dbReference type="Proteomes" id="UP000036873">
    <property type="component" value="Unassembled WGS sequence"/>
</dbReference>
<dbReference type="PANTHER" id="PTHR43515">
    <property type="entry name" value="THREONINE SYNTHASE-LIKE 1"/>
    <property type="match status" value="1"/>
</dbReference>
<evidence type="ECO:0000313" key="8">
    <source>
        <dbReference type="EMBL" id="KNZ43193.1"/>
    </source>
</evidence>
<evidence type="ECO:0000259" key="7">
    <source>
        <dbReference type="Pfam" id="PF14821"/>
    </source>
</evidence>
<keyword evidence="3 5" id="KW-0663">Pyridoxal phosphate</keyword>
<dbReference type="OrthoDB" id="9763107at2"/>
<dbReference type="SUPFAM" id="SSF53686">
    <property type="entry name" value="Tryptophan synthase beta subunit-like PLP-dependent enzymes"/>
    <property type="match status" value="1"/>
</dbReference>
<dbReference type="EMBL" id="LGYO01000007">
    <property type="protein sequence ID" value="KNZ43193.1"/>
    <property type="molecule type" value="Genomic_DNA"/>
</dbReference>
<evidence type="ECO:0000259" key="6">
    <source>
        <dbReference type="Pfam" id="PF00291"/>
    </source>
</evidence>
<dbReference type="InterPro" id="IPR029144">
    <property type="entry name" value="Thr_synth_N"/>
</dbReference>
<comment type="similarity">
    <text evidence="2">Belongs to the threonine synthase family.</text>
</comment>
<dbReference type="PATRIC" id="fig|52689.4.peg.3424"/>
<dbReference type="Pfam" id="PF14821">
    <property type="entry name" value="Thr_synth_N"/>
    <property type="match status" value="1"/>
</dbReference>
<feature type="domain" description="Threonine synthase N-terminal" evidence="7">
    <location>
        <begin position="9"/>
        <end position="84"/>
    </location>
</feature>
<evidence type="ECO:0000256" key="5">
    <source>
        <dbReference type="PIRSR" id="PIRSR604450-51"/>
    </source>
</evidence>
<feature type="domain" description="Tryptophan synthase beta chain-like PALP" evidence="6">
    <location>
        <begin position="106"/>
        <end position="352"/>
    </location>
</feature>
<dbReference type="InterPro" id="IPR004450">
    <property type="entry name" value="Thr_synthase-like"/>
</dbReference>
<dbReference type="InterPro" id="IPR001926">
    <property type="entry name" value="TrpB-like_PALP"/>
</dbReference>
<dbReference type="GO" id="GO:0004795">
    <property type="term" value="F:threonine synthase activity"/>
    <property type="evidence" value="ECO:0007669"/>
    <property type="project" value="UniProtKB-UniRule"/>
</dbReference>
<evidence type="ECO:0000313" key="9">
    <source>
        <dbReference type="Proteomes" id="UP000036873"/>
    </source>
</evidence>
<dbReference type="Pfam" id="PF00291">
    <property type="entry name" value="PALP"/>
    <property type="match status" value="1"/>
</dbReference>
<keyword evidence="9" id="KW-1185">Reference proteome</keyword>
<dbReference type="Gene3D" id="3.90.1380.10">
    <property type="entry name" value="Threonine synthase, N-terminal domain"/>
    <property type="match status" value="1"/>
</dbReference>
<accession>A0A0L6U3U9</accession>
<evidence type="ECO:0000256" key="1">
    <source>
        <dbReference type="ARBA" id="ARBA00001933"/>
    </source>
</evidence>
<dbReference type="STRING" id="52689.AKG39_02520"/>
<dbReference type="InterPro" id="IPR037158">
    <property type="entry name" value="Thr_synth_N_sf"/>
</dbReference>
<dbReference type="InterPro" id="IPR036052">
    <property type="entry name" value="TrpB-like_PALP_sf"/>
</dbReference>
<proteinExistence type="inferred from homology"/>
<feature type="modified residue" description="N6-(pyridoxal phosphate)lysine" evidence="5">
    <location>
        <position position="117"/>
    </location>
</feature>
<organism evidence="8 9">
    <name type="scientific">Acetobacterium bakii</name>
    <dbReference type="NCBI Taxonomy" id="52689"/>
    <lineage>
        <taxon>Bacteria</taxon>
        <taxon>Bacillati</taxon>
        <taxon>Bacillota</taxon>
        <taxon>Clostridia</taxon>
        <taxon>Eubacteriales</taxon>
        <taxon>Eubacteriaceae</taxon>
        <taxon>Acetobacterium</taxon>
    </lineage>
</organism>
<dbReference type="Gene3D" id="3.40.50.1100">
    <property type="match status" value="2"/>
</dbReference>
<comment type="cofactor">
    <cofactor evidence="1 5">
        <name>pyridoxal 5'-phosphate</name>
        <dbReference type="ChEBI" id="CHEBI:597326"/>
    </cofactor>
</comment>
<evidence type="ECO:0000256" key="3">
    <source>
        <dbReference type="ARBA" id="ARBA00022898"/>
    </source>
</evidence>
<dbReference type="Pfam" id="PF24857">
    <property type="entry name" value="THR4_C"/>
    <property type="match status" value="1"/>
</dbReference>
<dbReference type="GO" id="GO:0009088">
    <property type="term" value="P:threonine biosynthetic process"/>
    <property type="evidence" value="ECO:0007669"/>
    <property type="project" value="UniProtKB-UniRule"/>
</dbReference>
<evidence type="ECO:0000256" key="2">
    <source>
        <dbReference type="ARBA" id="ARBA00005517"/>
    </source>
</evidence>
<dbReference type="EC" id="4.2.3.1" evidence="4"/>
<dbReference type="AlphaFoldDB" id="A0A0L6U3U9"/>
<evidence type="ECO:0000256" key="4">
    <source>
        <dbReference type="NCBIfam" id="TIGR00260"/>
    </source>
</evidence>
<dbReference type="CDD" id="cd01560">
    <property type="entry name" value="Thr-synth_2"/>
    <property type="match status" value="1"/>
</dbReference>
<sequence>MEEIMKKGYNSTRSKDITVTASQGILRGLAPDGGLFVPNFIHNIQLDQTKLSKKNYGELAQVIFTAFLDDFSEKQIADAIQNAYYSGKFEEKEPVNLKKVEDRYFLELFHGPTCAFKDMALTILPYFMVESIKNVNSHNKILILTATSGDTGKAALEGFANVDDISIIVFYPKDGVSTIQEKQMLTQIGDNTCVVGISGNFDDTQNGVKEILNDVELGQKLAKSNVLFSSANSINIGRLLPQVVYYFYSYYELLNRGEIVDGEEINFVVPTGNFGNILAGYYAKQLGLPIHKLICASNANKVLTDFFETGTYDRNREFYKTSSPSMDILISSNLERLLYDLSNEDSEAVSSLMKQLNTQGSYQASKTLMEKTQLFYAGAADELETAESIKDIFEKTHYLMDPHTGVANKVYNDYLKETGDITKTVIVSTASPYKFGRAVYESIFGASDLDDYSLLDCLAQKTNTQIPAPLRDLDKKENRHSVQCHKTDMSKAVVDFLKDQEKNHA</sequence>
<dbReference type="GO" id="GO:0005737">
    <property type="term" value="C:cytoplasm"/>
    <property type="evidence" value="ECO:0007669"/>
    <property type="project" value="TreeGrafter"/>
</dbReference>